<evidence type="ECO:0000313" key="5">
    <source>
        <dbReference type="Proteomes" id="UP000192656"/>
    </source>
</evidence>
<evidence type="ECO:0000256" key="1">
    <source>
        <dbReference type="ARBA" id="ARBA00007613"/>
    </source>
</evidence>
<reference evidence="4 5" key="1">
    <citation type="submission" date="2017-04" db="EMBL/GenBank/DDBJ databases">
        <authorList>
            <person name="Afonso C.L."/>
            <person name="Miller P.J."/>
            <person name="Scott M.A."/>
            <person name="Spackman E."/>
            <person name="Goraichik I."/>
            <person name="Dimitrov K.M."/>
            <person name="Suarez D.L."/>
            <person name="Swayne D.E."/>
        </authorList>
    </citation>
    <scope>NUCLEOTIDE SEQUENCE [LARGE SCALE GENOMIC DNA]</scope>
    <source>
        <strain evidence="4 5">CGMCC 1.10972</strain>
    </source>
</reference>
<organism evidence="4 5">
    <name type="scientific">Fulvimarina manganoxydans</name>
    <dbReference type="NCBI Taxonomy" id="937218"/>
    <lineage>
        <taxon>Bacteria</taxon>
        <taxon>Pseudomonadati</taxon>
        <taxon>Pseudomonadota</taxon>
        <taxon>Alphaproteobacteria</taxon>
        <taxon>Hyphomicrobiales</taxon>
        <taxon>Aurantimonadaceae</taxon>
        <taxon>Fulvimarina</taxon>
    </lineage>
</organism>
<feature type="signal peptide" evidence="3">
    <location>
        <begin position="1"/>
        <end position="15"/>
    </location>
</feature>
<dbReference type="STRING" id="937218.SAMN06297251_11520"/>
<keyword evidence="2" id="KW-1134">Transmembrane beta strand</keyword>
<name>A0A1W2DGS4_9HYPH</name>
<dbReference type="OrthoDB" id="7181739at2"/>
<dbReference type="GO" id="GO:0005886">
    <property type="term" value="C:plasma membrane"/>
    <property type="evidence" value="ECO:0007669"/>
    <property type="project" value="UniProtKB-SubCell"/>
</dbReference>
<dbReference type="PROSITE" id="PS51257">
    <property type="entry name" value="PROKAR_LIPOPROTEIN"/>
    <property type="match status" value="1"/>
</dbReference>
<dbReference type="Gene3D" id="2.20.200.10">
    <property type="entry name" value="Outer membrane efflux proteins (OEP)"/>
    <property type="match status" value="1"/>
</dbReference>
<evidence type="ECO:0000256" key="2">
    <source>
        <dbReference type="RuleBase" id="RU362097"/>
    </source>
</evidence>
<dbReference type="Pfam" id="PF02321">
    <property type="entry name" value="OEP"/>
    <property type="match status" value="2"/>
</dbReference>
<comment type="subcellular location">
    <subcellularLocation>
        <location evidence="2">Cell membrane</location>
        <topology evidence="2">Lipid-anchor</topology>
    </subcellularLocation>
</comment>
<dbReference type="Gene3D" id="1.20.1600.10">
    <property type="entry name" value="Outer membrane efflux proteins (OEP)"/>
    <property type="match status" value="1"/>
</dbReference>
<dbReference type="InterPro" id="IPR010131">
    <property type="entry name" value="MdtP/NodT-like"/>
</dbReference>
<keyword evidence="3" id="KW-0732">Signal</keyword>
<keyword evidence="2" id="KW-0472">Membrane</keyword>
<dbReference type="NCBIfam" id="TIGR01845">
    <property type="entry name" value="outer_NodT"/>
    <property type="match status" value="1"/>
</dbReference>
<dbReference type="AlphaFoldDB" id="A0A1W2DGS4"/>
<keyword evidence="2" id="KW-0564">Palmitate</keyword>
<feature type="chain" id="PRO_5012438872" evidence="3">
    <location>
        <begin position="16"/>
        <end position="478"/>
    </location>
</feature>
<dbReference type="SUPFAM" id="SSF56954">
    <property type="entry name" value="Outer membrane efflux proteins (OEP)"/>
    <property type="match status" value="1"/>
</dbReference>
<dbReference type="EMBL" id="FWXR01000015">
    <property type="protein sequence ID" value="SMC96703.1"/>
    <property type="molecule type" value="Genomic_DNA"/>
</dbReference>
<proteinExistence type="inferred from homology"/>
<comment type="similarity">
    <text evidence="1 2">Belongs to the outer membrane factor (OMF) (TC 1.B.17) family.</text>
</comment>
<keyword evidence="2" id="KW-0449">Lipoprotein</keyword>
<accession>A0A1W2DGS4</accession>
<dbReference type="Proteomes" id="UP000192656">
    <property type="component" value="Unassembled WGS sequence"/>
</dbReference>
<dbReference type="PANTHER" id="PTHR30203:SF30">
    <property type="entry name" value="OUTER MEMBRANE PROTEIN-RELATED"/>
    <property type="match status" value="1"/>
</dbReference>
<sequence>MKPFLALLSACSALALSGCNFGPNVPQKQTIPLLVNYSEHTGSIGQPRRMAADHWWQAFGDPGLTRLIVLGASGNLGLKEAEARIAAADGRVTSANAGFFPTVTLGAKREVKREVGSMRTVDGEVVTKGAEFTSKWLIDLFGEVYSQARSAEAKSEAARASFDVARLALVSDLSAAYVDTRYFQELSRIAERRAASFRRTLGLVRAQRNEGLASGLDVARAETELAAAEAEAPIQEANVRRAANRAATLVGRSASEVLPVLKAEGGQPLPVYDVNVGVPADLLRNRPDVRVAELEFQAAAADIGYAWSQLFPSISLNGSIAPSYISTDAKSGSLNTWSFGPSLRLPIFEGGRLTANVGVAEAEARAREIAWRQSVLKAVEEVENALVTFARQKRAFDAAASQVSAARRSYDLSQAAYKGGVTPLFEALDAERRYFESAVELAEIKRQVAREFIDLNVAVGRGLAGPGRANPQRVARAR</sequence>
<keyword evidence="5" id="KW-1185">Reference proteome</keyword>
<evidence type="ECO:0000256" key="3">
    <source>
        <dbReference type="SAM" id="SignalP"/>
    </source>
</evidence>
<dbReference type="InterPro" id="IPR003423">
    <property type="entry name" value="OMP_efflux"/>
</dbReference>
<protein>
    <submittedName>
        <fullName evidence="4">Outer membrane protein, multidrug efflux system</fullName>
    </submittedName>
</protein>
<dbReference type="PANTHER" id="PTHR30203">
    <property type="entry name" value="OUTER MEMBRANE CATION EFFLUX PROTEIN"/>
    <property type="match status" value="1"/>
</dbReference>
<evidence type="ECO:0000313" key="4">
    <source>
        <dbReference type="EMBL" id="SMC96703.1"/>
    </source>
</evidence>
<dbReference type="RefSeq" id="WP_139798415.1">
    <property type="nucleotide sequence ID" value="NZ_FWXR01000015.1"/>
</dbReference>
<keyword evidence="2" id="KW-0812">Transmembrane</keyword>
<gene>
    <name evidence="4" type="ORF">SAMN06297251_11520</name>
</gene>
<dbReference type="GO" id="GO:0015562">
    <property type="term" value="F:efflux transmembrane transporter activity"/>
    <property type="evidence" value="ECO:0007669"/>
    <property type="project" value="InterPro"/>
</dbReference>